<evidence type="ECO:0000313" key="4">
    <source>
        <dbReference type="EMBL" id="QQQ19671.1"/>
    </source>
</evidence>
<keyword evidence="5" id="KW-1185">Reference proteome</keyword>
<proteinExistence type="inferred from homology"/>
<dbReference type="InterPro" id="IPR020287">
    <property type="entry name" value="Tail_sheath_C"/>
</dbReference>
<dbReference type="Pfam" id="PF04984">
    <property type="entry name" value="Phage_sheath_1"/>
    <property type="match status" value="1"/>
</dbReference>
<dbReference type="PIRSF" id="PIRSF007349">
    <property type="entry name" value="Tsp_L"/>
    <property type="match status" value="1"/>
</dbReference>
<evidence type="ECO:0000313" key="5">
    <source>
        <dbReference type="Proteomes" id="UP000595448"/>
    </source>
</evidence>
<dbReference type="InterPro" id="IPR035089">
    <property type="entry name" value="Phage_sheath_subtilisin"/>
</dbReference>
<reference evidence="4 5" key="1">
    <citation type="submission" date="2021-01" db="EMBL/GenBank/DDBJ databases">
        <title>Brevundimonas vitis sp. nov., an bacterium isolated from grape (Vitis vinifera).</title>
        <authorList>
            <person name="Jiang L."/>
            <person name="Lee J."/>
        </authorList>
    </citation>
    <scope>NUCLEOTIDE SEQUENCE [LARGE SCALE GENOMIC DNA]</scope>
    <source>
        <strain evidence="4 5">GRTSA-9</strain>
    </source>
</reference>
<gene>
    <name evidence="4" type="ORF">JIP62_06180</name>
</gene>
<evidence type="ECO:0000256" key="1">
    <source>
        <dbReference type="ARBA" id="ARBA00008005"/>
    </source>
</evidence>
<dbReference type="Proteomes" id="UP000595448">
    <property type="component" value="Chromosome"/>
</dbReference>
<evidence type="ECO:0000259" key="2">
    <source>
        <dbReference type="Pfam" id="PF04984"/>
    </source>
</evidence>
<protein>
    <submittedName>
        <fullName evidence="4">Phage tail sheath subtilisin-like domain-containing protein</fullName>
    </submittedName>
</protein>
<dbReference type="RefSeq" id="WP_201104022.1">
    <property type="nucleotide sequence ID" value="NZ_CP067977.1"/>
</dbReference>
<name>A0ABX7BR08_9CAUL</name>
<evidence type="ECO:0000259" key="3">
    <source>
        <dbReference type="Pfam" id="PF17482"/>
    </source>
</evidence>
<dbReference type="Pfam" id="PF17482">
    <property type="entry name" value="Phage_sheath_1C"/>
    <property type="match status" value="1"/>
</dbReference>
<accession>A0ABX7BR08</accession>
<feature type="domain" description="Tail sheath protein subtilisin-like" evidence="2">
    <location>
        <begin position="205"/>
        <end position="365"/>
    </location>
</feature>
<dbReference type="InterPro" id="IPR007067">
    <property type="entry name" value="Tail_sheath"/>
</dbReference>
<comment type="similarity">
    <text evidence="1">Belongs to the myoviridae tail sheath protein family.</text>
</comment>
<feature type="domain" description="Tail sheath protein C-terminal" evidence="3">
    <location>
        <begin position="374"/>
        <end position="487"/>
    </location>
</feature>
<sequence>MTITLNQIPIDLRTPGTYVEIDASRARKGLAQRTPRVLLIGNRQGAAAGAAGALQRLFSPAEIGPRLGARSVLAQMAAAFMVANTSAEVWALPLADDAGGVAATFTVTFTAAATAAGRMAFYIAGRRVTFAVAAGDAVATLASGLSAAVTAHPDLPVTAAAALGVVTLTARNKGTQGNAIDVRANFNRDDATPAGVAFTIAAGVAGATDPSVTAAIAAMGDEPFDAIVVPWTSATNRAALVAELVSRWGPQRALDGLLFQAMVGSQGALASAGAALNSQVETILGFRAPLQPVWEIAATYAAVVLRYGAEDPARPFQTLPLPGITAPAPSDRFSRAERELLLRDGISTWTADADGQVILERPITTYQTDAGGAEDPAYYDLNTLLTVSYLRWSLRHRFAVKFPRFKLGNDGTNYAPGQPIVTPKVARAELIAWALDLEAAGLVENVAQFKADLQVERDASDQNRLNAIVPPDLINQFRVLAAQIQFRL</sequence>
<organism evidence="4 5">
    <name type="scientific">Brevundimonas vitisensis</name>
    <dbReference type="NCBI Taxonomy" id="2800818"/>
    <lineage>
        <taxon>Bacteria</taxon>
        <taxon>Pseudomonadati</taxon>
        <taxon>Pseudomonadota</taxon>
        <taxon>Alphaproteobacteria</taxon>
        <taxon>Caulobacterales</taxon>
        <taxon>Caulobacteraceae</taxon>
        <taxon>Brevundimonas</taxon>
    </lineage>
</organism>
<dbReference type="EMBL" id="CP067977">
    <property type="protein sequence ID" value="QQQ19671.1"/>
    <property type="molecule type" value="Genomic_DNA"/>
</dbReference>